<dbReference type="InterPro" id="IPR008271">
    <property type="entry name" value="Ser/Thr_kinase_AS"/>
</dbReference>
<reference evidence="2 3" key="1">
    <citation type="submission" date="2015-11" db="EMBL/GenBank/DDBJ databases">
        <title>Genomic analysis of 38 Legionella species identifies large and diverse effector repertoires.</title>
        <authorList>
            <person name="Burstein D."/>
            <person name="Amaro F."/>
            <person name="Zusman T."/>
            <person name="Lifshitz Z."/>
            <person name="Cohen O."/>
            <person name="Gilbert J.A."/>
            <person name="Pupko T."/>
            <person name="Shuman H.A."/>
            <person name="Segal G."/>
        </authorList>
    </citation>
    <scope>NUCLEOTIDE SEQUENCE [LARGE SCALE GENOMIC DNA]</scope>
    <source>
        <strain evidence="2 3">ATCC 49508</strain>
    </source>
</reference>
<feature type="domain" description="Protein kinase" evidence="1">
    <location>
        <begin position="60"/>
        <end position="334"/>
    </location>
</feature>
<dbReference type="EMBL" id="LNZC01000008">
    <property type="protein sequence ID" value="KTD81156.1"/>
    <property type="molecule type" value="Genomic_DNA"/>
</dbReference>
<sequence>MPDLYVTVSEWNDAKEYLNDKPSGTKLSRKDSHGIEHSFIKINDTVYCLANTKKTSGSNSPQDHVIEQGRMSKVKYAHDEHGNMYIIKINGMDQYNLSKVEADILKDLSLSSGSAVRYDRRKMYTDVKYLGKNLWVHLASEGKNLSDKQRLDIAAKFAYQVYQLHHGMLSLSKTGYAHHDIKPDNVVIDEKGDVRLIDFGMASRSPFKKSAVMTGASSFTAYDPGETLTAAELDTVALKRSLFLPLEIYCHMGHMKHDNPEFDQYDHVLPQNLLTKYHLVEFIDTHSALNDIPDYSTQVMDPLVICAALINAKEQLGFQPDELKNNKLLCHVIVGVSFSSFSDELKVIIAKPELYPLAAALHSDNSLERFAELKKDESFCKVLAEAQDESTAFVLLKLKDFDRLNLSPLILKSLLAVQFLERFFKDNRPELALQCLEQYNENLQKELVFAMQNDLSQRYEAIISQPDLVAALASLPQDLDRGILVNLMKDNQISSQHLITYCTNPDKREAVEILFKNNTSHSSLVHFQREQKTRQILEGTVYETIITKFRELSLDKLYIDEMINSEKMCEALNILFKLQTVTNLTLYDLNECKEYVDMILLLKQKNLSSAIPLLLKAPREIELMEQLKYTIEMGYGKYINKDTLTSETHSVQDFLLNLADTNCDALKSMLPKFKGDYQFMCSL</sequence>
<dbReference type="Pfam" id="PF00069">
    <property type="entry name" value="Pkinase"/>
    <property type="match status" value="1"/>
</dbReference>
<keyword evidence="3" id="KW-1185">Reference proteome</keyword>
<gene>
    <name evidence="2" type="ORF">Lwor_0916</name>
</gene>
<dbReference type="Proteomes" id="UP000054662">
    <property type="component" value="Unassembled WGS sequence"/>
</dbReference>
<dbReference type="PROSITE" id="PS50011">
    <property type="entry name" value="PROTEIN_KINASE_DOM"/>
    <property type="match status" value="1"/>
</dbReference>
<proteinExistence type="predicted"/>
<dbReference type="RefSeq" id="WP_157063128.1">
    <property type="nucleotide sequence ID" value="NZ_LNZC01000008.1"/>
</dbReference>
<dbReference type="GO" id="GO:0004672">
    <property type="term" value="F:protein kinase activity"/>
    <property type="evidence" value="ECO:0007669"/>
    <property type="project" value="InterPro"/>
</dbReference>
<name>A0A0W1AIR1_9GAMM</name>
<dbReference type="PROSITE" id="PS00108">
    <property type="entry name" value="PROTEIN_KINASE_ST"/>
    <property type="match status" value="1"/>
</dbReference>
<dbReference type="InterPro" id="IPR000719">
    <property type="entry name" value="Prot_kinase_dom"/>
</dbReference>
<keyword evidence="2" id="KW-0418">Kinase</keyword>
<dbReference type="STRING" id="45076.Lwor_0916"/>
<dbReference type="SMART" id="SM00220">
    <property type="entry name" value="S_TKc"/>
    <property type="match status" value="1"/>
</dbReference>
<keyword evidence="2" id="KW-0808">Transferase</keyword>
<protein>
    <submittedName>
        <fullName evidence="2">Protein kinase domain protein</fullName>
    </submittedName>
</protein>
<organism evidence="2 3">
    <name type="scientific">Legionella worsleiensis</name>
    <dbReference type="NCBI Taxonomy" id="45076"/>
    <lineage>
        <taxon>Bacteria</taxon>
        <taxon>Pseudomonadati</taxon>
        <taxon>Pseudomonadota</taxon>
        <taxon>Gammaproteobacteria</taxon>
        <taxon>Legionellales</taxon>
        <taxon>Legionellaceae</taxon>
        <taxon>Legionella</taxon>
    </lineage>
</organism>
<feature type="non-terminal residue" evidence="2">
    <location>
        <position position="683"/>
    </location>
</feature>
<dbReference type="GO" id="GO:0005524">
    <property type="term" value="F:ATP binding"/>
    <property type="evidence" value="ECO:0007669"/>
    <property type="project" value="InterPro"/>
</dbReference>
<accession>A0A0W1AIR1</accession>
<comment type="caution">
    <text evidence="2">The sequence shown here is derived from an EMBL/GenBank/DDBJ whole genome shotgun (WGS) entry which is preliminary data.</text>
</comment>
<dbReference type="Gene3D" id="1.10.510.10">
    <property type="entry name" value="Transferase(Phosphotransferase) domain 1"/>
    <property type="match status" value="1"/>
</dbReference>
<dbReference type="SUPFAM" id="SSF56112">
    <property type="entry name" value="Protein kinase-like (PK-like)"/>
    <property type="match status" value="1"/>
</dbReference>
<evidence type="ECO:0000313" key="3">
    <source>
        <dbReference type="Proteomes" id="UP000054662"/>
    </source>
</evidence>
<evidence type="ECO:0000313" key="2">
    <source>
        <dbReference type="EMBL" id="KTD81156.1"/>
    </source>
</evidence>
<dbReference type="AlphaFoldDB" id="A0A0W1AIR1"/>
<dbReference type="InterPro" id="IPR011009">
    <property type="entry name" value="Kinase-like_dom_sf"/>
</dbReference>
<evidence type="ECO:0000259" key="1">
    <source>
        <dbReference type="PROSITE" id="PS50011"/>
    </source>
</evidence>